<organism evidence="2 3">
    <name type="scientific">Kitasatospora cheerisanensis KCTC 2395</name>
    <dbReference type="NCBI Taxonomy" id="1348663"/>
    <lineage>
        <taxon>Bacteria</taxon>
        <taxon>Bacillati</taxon>
        <taxon>Actinomycetota</taxon>
        <taxon>Actinomycetes</taxon>
        <taxon>Kitasatosporales</taxon>
        <taxon>Streptomycetaceae</taxon>
        <taxon>Kitasatospora</taxon>
    </lineage>
</organism>
<evidence type="ECO:0000313" key="3">
    <source>
        <dbReference type="Proteomes" id="UP000027178"/>
    </source>
</evidence>
<evidence type="ECO:0000313" key="2">
    <source>
        <dbReference type="EMBL" id="KDN85189.1"/>
    </source>
</evidence>
<feature type="region of interest" description="Disordered" evidence="1">
    <location>
        <begin position="1"/>
        <end position="31"/>
    </location>
</feature>
<name>A0A066YZ03_9ACTN</name>
<keyword evidence="3" id="KW-1185">Reference proteome</keyword>
<protein>
    <submittedName>
        <fullName evidence="2">Uncharacterized protein</fullName>
    </submittedName>
</protein>
<gene>
    <name evidence="2" type="ORF">KCH_30080</name>
</gene>
<dbReference type="AlphaFoldDB" id="A0A066YZ03"/>
<comment type="caution">
    <text evidence="2">The sequence shown here is derived from an EMBL/GenBank/DDBJ whole genome shotgun (WGS) entry which is preliminary data.</text>
</comment>
<accession>A0A066YZ03</accession>
<proteinExistence type="predicted"/>
<evidence type="ECO:0000256" key="1">
    <source>
        <dbReference type="SAM" id="MobiDB-lite"/>
    </source>
</evidence>
<dbReference type="Proteomes" id="UP000027178">
    <property type="component" value="Unassembled WGS sequence"/>
</dbReference>
<dbReference type="EMBL" id="JNBY01000086">
    <property type="protein sequence ID" value="KDN85189.1"/>
    <property type="molecule type" value="Genomic_DNA"/>
</dbReference>
<reference evidence="2 3" key="1">
    <citation type="submission" date="2014-05" db="EMBL/GenBank/DDBJ databases">
        <title>Draft Genome Sequence of Kitasatospora cheerisanensis KCTC 2395.</title>
        <authorList>
            <person name="Nam D.H."/>
        </authorList>
    </citation>
    <scope>NUCLEOTIDE SEQUENCE [LARGE SCALE GENOMIC DNA]</scope>
    <source>
        <strain evidence="2 3">KCTC 2395</strain>
    </source>
</reference>
<sequence>MRAGVNEPVGAGGCGQAQQEREHRQPGQGAQVRGAARATVFLFIAFSCRPWGCSGSFR</sequence>
<dbReference type="HOGENOM" id="CLU_2973425_0_0_11"/>